<protein>
    <recommendedName>
        <fullName evidence="3">Peptidase MA-like domain-containing protein</fullName>
    </recommendedName>
</protein>
<name>A0A939G9N9_9BACT</name>
<dbReference type="Proteomes" id="UP000664795">
    <property type="component" value="Unassembled WGS sequence"/>
</dbReference>
<organism evidence="1 2">
    <name type="scientific">Fibrella aquatilis</name>
    <dbReference type="NCBI Taxonomy" id="2817059"/>
    <lineage>
        <taxon>Bacteria</taxon>
        <taxon>Pseudomonadati</taxon>
        <taxon>Bacteroidota</taxon>
        <taxon>Cytophagia</taxon>
        <taxon>Cytophagales</taxon>
        <taxon>Spirosomataceae</taxon>
        <taxon>Fibrella</taxon>
    </lineage>
</organism>
<dbReference type="RefSeq" id="WP_207337756.1">
    <property type="nucleotide sequence ID" value="NZ_JAFMYU010000022.1"/>
</dbReference>
<evidence type="ECO:0008006" key="3">
    <source>
        <dbReference type="Google" id="ProtNLM"/>
    </source>
</evidence>
<keyword evidence="2" id="KW-1185">Reference proteome</keyword>
<dbReference type="AlphaFoldDB" id="A0A939G9N9"/>
<evidence type="ECO:0000313" key="1">
    <source>
        <dbReference type="EMBL" id="MBO0933793.1"/>
    </source>
</evidence>
<proteinExistence type="predicted"/>
<gene>
    <name evidence="1" type="ORF">J2I48_22485</name>
</gene>
<evidence type="ECO:0000313" key="2">
    <source>
        <dbReference type="Proteomes" id="UP000664795"/>
    </source>
</evidence>
<dbReference type="EMBL" id="JAFMYU010000022">
    <property type="protein sequence ID" value="MBO0933793.1"/>
    <property type="molecule type" value="Genomic_DNA"/>
</dbReference>
<sequence length="328" mass="37206">MRARPDSIRHSVFWNEAEQAQSPRFDLLEREFEPTLYRGFPVQVLSVVGYPDGFYQIKSLFGGNNPKGRSPIVFCIANVYARPDSGAGLGGQWRLYNALPINRARFWNSQQLGHVTFYYPPYHIFNKQKARQLNGFIDGLCKQFTVPTKPVDYYMADTPDELRQLRGIDYEATGSGLLKPTGRAIDNQVFCSGLDEFYPHELVHVYLDSSYPNQHPWVSEGVATYLGGSRGQSLDWHLARVATHLRAHPDIDLTNLLSLVSLDEFTDYRYALGGLLARAVFAKGGTSLLKQFMQSGRSDKAYYAALEQFLGLKRAELNERLREMLAGY</sequence>
<comment type="caution">
    <text evidence="1">The sequence shown here is derived from an EMBL/GenBank/DDBJ whole genome shotgun (WGS) entry which is preliminary data.</text>
</comment>
<reference evidence="1 2" key="1">
    <citation type="submission" date="2021-03" db="EMBL/GenBank/DDBJ databases">
        <title>Fibrella sp. HMF5036 genome sequencing and assembly.</title>
        <authorList>
            <person name="Kang H."/>
            <person name="Kim H."/>
            <person name="Bae S."/>
            <person name="Joh K."/>
        </authorList>
    </citation>
    <scope>NUCLEOTIDE SEQUENCE [LARGE SCALE GENOMIC DNA]</scope>
    <source>
        <strain evidence="1 2">HMF5036</strain>
    </source>
</reference>
<accession>A0A939G9N9</accession>